<name>A0AAN9JXG1_CANGL</name>
<proteinExistence type="predicted"/>
<keyword evidence="2" id="KW-1185">Reference proteome</keyword>
<dbReference type="EMBL" id="JAYMYQ010000011">
    <property type="protein sequence ID" value="KAK7306897.1"/>
    <property type="molecule type" value="Genomic_DNA"/>
</dbReference>
<organism evidence="1 2">
    <name type="scientific">Canavalia gladiata</name>
    <name type="common">Sword bean</name>
    <name type="synonym">Dolichos gladiatus</name>
    <dbReference type="NCBI Taxonomy" id="3824"/>
    <lineage>
        <taxon>Eukaryota</taxon>
        <taxon>Viridiplantae</taxon>
        <taxon>Streptophyta</taxon>
        <taxon>Embryophyta</taxon>
        <taxon>Tracheophyta</taxon>
        <taxon>Spermatophyta</taxon>
        <taxon>Magnoliopsida</taxon>
        <taxon>eudicotyledons</taxon>
        <taxon>Gunneridae</taxon>
        <taxon>Pentapetalae</taxon>
        <taxon>rosids</taxon>
        <taxon>fabids</taxon>
        <taxon>Fabales</taxon>
        <taxon>Fabaceae</taxon>
        <taxon>Papilionoideae</taxon>
        <taxon>50 kb inversion clade</taxon>
        <taxon>NPAAA clade</taxon>
        <taxon>indigoferoid/millettioid clade</taxon>
        <taxon>Phaseoleae</taxon>
        <taxon>Canavalia</taxon>
    </lineage>
</organism>
<comment type="caution">
    <text evidence="1">The sequence shown here is derived from an EMBL/GenBank/DDBJ whole genome shotgun (WGS) entry which is preliminary data.</text>
</comment>
<dbReference type="AlphaFoldDB" id="A0AAN9JXG1"/>
<accession>A0AAN9JXG1</accession>
<reference evidence="1 2" key="1">
    <citation type="submission" date="2024-01" db="EMBL/GenBank/DDBJ databases">
        <title>The genomes of 5 underutilized Papilionoideae crops provide insights into root nodulation and disease resistanc.</title>
        <authorList>
            <person name="Jiang F."/>
        </authorList>
    </citation>
    <scope>NUCLEOTIDE SEQUENCE [LARGE SCALE GENOMIC DNA]</scope>
    <source>
        <strain evidence="1">LVBAO_FW01</strain>
        <tissue evidence="1">Leaves</tissue>
    </source>
</reference>
<sequence>MGDMIALEANSDMEGGKVTSTNVHKEAEAIWKIGKTFGVKAKGKEKETKANSFSMMEDKAIWNNKDVKWRSTVAKVNDIDRLDEEKGITDANISKKTKCVVEFWRDALHGLLLEGVWMEEPKVLKEEVKNFFKSRFKDEE</sequence>
<evidence type="ECO:0000313" key="1">
    <source>
        <dbReference type="EMBL" id="KAK7306897.1"/>
    </source>
</evidence>
<protein>
    <submittedName>
        <fullName evidence="1">Uncharacterized protein</fullName>
    </submittedName>
</protein>
<gene>
    <name evidence="1" type="ORF">VNO77_44857</name>
</gene>
<evidence type="ECO:0000313" key="2">
    <source>
        <dbReference type="Proteomes" id="UP001367508"/>
    </source>
</evidence>
<dbReference type="Proteomes" id="UP001367508">
    <property type="component" value="Unassembled WGS sequence"/>
</dbReference>